<accession>A0A1M7IP05</accession>
<dbReference type="EMBL" id="LT670848">
    <property type="protein sequence ID" value="SHM42460.1"/>
    <property type="molecule type" value="Genomic_DNA"/>
</dbReference>
<organism evidence="1 2">
    <name type="scientific">Salegentibacter salegens</name>
    <dbReference type="NCBI Taxonomy" id="143223"/>
    <lineage>
        <taxon>Bacteria</taxon>
        <taxon>Pseudomonadati</taxon>
        <taxon>Bacteroidota</taxon>
        <taxon>Flavobacteriia</taxon>
        <taxon>Flavobacteriales</taxon>
        <taxon>Flavobacteriaceae</taxon>
        <taxon>Salegentibacter</taxon>
    </lineage>
</organism>
<sequence>MDEKVKSGKEILDDFFENIDKIENVDPEIAKMLNKLYKDDKLSDTNVKNELQTLRETDVDKD</sequence>
<keyword evidence="2" id="KW-1185">Reference proteome</keyword>
<evidence type="ECO:0000313" key="2">
    <source>
        <dbReference type="Proteomes" id="UP000190235"/>
    </source>
</evidence>
<dbReference type="RefSeq" id="WP_079733938.1">
    <property type="nucleotide sequence ID" value="NZ_LT670848.1"/>
</dbReference>
<dbReference type="Proteomes" id="UP000190235">
    <property type="component" value="Chromosome I"/>
</dbReference>
<reference evidence="2" key="1">
    <citation type="submission" date="2016-11" db="EMBL/GenBank/DDBJ databases">
        <authorList>
            <person name="Varghese N."/>
            <person name="Submissions S."/>
        </authorList>
    </citation>
    <scope>NUCLEOTIDE SEQUENCE [LARGE SCALE GENOMIC DNA]</scope>
    <source>
        <strain evidence="2">ACAM 48</strain>
    </source>
</reference>
<dbReference type="OrthoDB" id="771174at2"/>
<proteinExistence type="predicted"/>
<protein>
    <submittedName>
        <fullName evidence="1">Uncharacterized protein</fullName>
    </submittedName>
</protein>
<dbReference type="STRING" id="143223.SAMN05878281_0634"/>
<evidence type="ECO:0000313" key="1">
    <source>
        <dbReference type="EMBL" id="SHM42460.1"/>
    </source>
</evidence>
<dbReference type="AlphaFoldDB" id="A0A1M7IP05"/>
<gene>
    <name evidence="1" type="ORF">SAMN05878281_0634</name>
</gene>
<name>A0A1M7IP05_9FLAO</name>